<dbReference type="AlphaFoldDB" id="E4T176"/>
<organism evidence="2 3">
    <name type="scientific">Paludibacter propionicigenes (strain DSM 17365 / JCM 13257 / WB4)</name>
    <dbReference type="NCBI Taxonomy" id="694427"/>
    <lineage>
        <taxon>Bacteria</taxon>
        <taxon>Pseudomonadati</taxon>
        <taxon>Bacteroidota</taxon>
        <taxon>Bacteroidia</taxon>
        <taxon>Bacteroidales</taxon>
        <taxon>Paludibacteraceae</taxon>
        <taxon>Paludibacter</taxon>
    </lineage>
</organism>
<dbReference type="STRING" id="694427.Palpr_0295"/>
<gene>
    <name evidence="2" type="ordered locus">Palpr_0295</name>
</gene>
<name>E4T176_PALPW</name>
<reference evidence="2 3" key="2">
    <citation type="journal article" date="2011" name="Stand. Genomic Sci.">
        <title>Complete genome sequence of Paludibacter propionicigenes type strain (WB4).</title>
        <authorList>
            <person name="Gronow S."/>
            <person name="Munk C."/>
            <person name="Lapidus A."/>
            <person name="Nolan M."/>
            <person name="Lucas S."/>
            <person name="Hammon N."/>
            <person name="Deshpande S."/>
            <person name="Cheng J.F."/>
            <person name="Tapia R."/>
            <person name="Han C."/>
            <person name="Goodwin L."/>
            <person name="Pitluck S."/>
            <person name="Liolios K."/>
            <person name="Ivanova N."/>
            <person name="Mavromatis K."/>
            <person name="Mikhailova N."/>
            <person name="Pati A."/>
            <person name="Chen A."/>
            <person name="Palaniappan K."/>
            <person name="Land M."/>
            <person name="Hauser L."/>
            <person name="Chang Y.J."/>
            <person name="Jeffries C.D."/>
            <person name="Brambilla E."/>
            <person name="Rohde M."/>
            <person name="Goker M."/>
            <person name="Detter J.C."/>
            <person name="Woyke T."/>
            <person name="Bristow J."/>
            <person name="Eisen J.A."/>
            <person name="Markowitz V."/>
            <person name="Hugenholtz P."/>
            <person name="Kyrpides N.C."/>
            <person name="Klenk H.P."/>
        </authorList>
    </citation>
    <scope>NUCLEOTIDE SEQUENCE [LARGE SCALE GENOMIC DNA]</scope>
    <source>
        <strain evidence="3">DSM 17365 / JCM 13257 / WB4</strain>
    </source>
</reference>
<dbReference type="EMBL" id="CP002345">
    <property type="protein sequence ID" value="ADQ78457.1"/>
    <property type="molecule type" value="Genomic_DNA"/>
</dbReference>
<evidence type="ECO:0000256" key="1">
    <source>
        <dbReference type="SAM" id="Coils"/>
    </source>
</evidence>
<accession>E4T176</accession>
<feature type="coiled-coil region" evidence="1">
    <location>
        <begin position="10"/>
        <end position="44"/>
    </location>
</feature>
<evidence type="ECO:0000313" key="2">
    <source>
        <dbReference type="EMBL" id="ADQ78457.1"/>
    </source>
</evidence>
<evidence type="ECO:0000313" key="3">
    <source>
        <dbReference type="Proteomes" id="UP000008718"/>
    </source>
</evidence>
<protein>
    <submittedName>
        <fullName evidence="2">Uncharacterized protein</fullName>
    </submittedName>
</protein>
<sequence>MEIVPTTNPAQKKQAGLDELQFRKAELRQQIQQQKELISTSSQRLLSPASISSYILGSFQKSLNLVDGLLIGYKMVRSFRRLIRRFR</sequence>
<proteinExistence type="predicted"/>
<keyword evidence="3" id="KW-1185">Reference proteome</keyword>
<dbReference type="Proteomes" id="UP000008718">
    <property type="component" value="Chromosome"/>
</dbReference>
<keyword evidence="1" id="KW-0175">Coiled coil</keyword>
<dbReference type="RefSeq" id="WP_013443826.1">
    <property type="nucleotide sequence ID" value="NC_014734.1"/>
</dbReference>
<reference key="1">
    <citation type="submission" date="2010-11" db="EMBL/GenBank/DDBJ databases">
        <title>The complete genome of Paludibacter propionicigenes DSM 17365.</title>
        <authorList>
            <consortium name="US DOE Joint Genome Institute (JGI-PGF)"/>
            <person name="Lucas S."/>
            <person name="Copeland A."/>
            <person name="Lapidus A."/>
            <person name="Bruce D."/>
            <person name="Goodwin L."/>
            <person name="Pitluck S."/>
            <person name="Kyrpides N."/>
            <person name="Mavromatis K."/>
            <person name="Ivanova N."/>
            <person name="Munk A.C."/>
            <person name="Brettin T."/>
            <person name="Detter J.C."/>
            <person name="Han C."/>
            <person name="Tapia R."/>
            <person name="Land M."/>
            <person name="Hauser L."/>
            <person name="Markowitz V."/>
            <person name="Cheng J.-F."/>
            <person name="Hugenholtz P."/>
            <person name="Woyke T."/>
            <person name="Wu D."/>
            <person name="Gronow S."/>
            <person name="Wellnitz S."/>
            <person name="Brambilla E."/>
            <person name="Klenk H.-P."/>
            <person name="Eisen J.A."/>
        </authorList>
    </citation>
    <scope>NUCLEOTIDE SEQUENCE</scope>
    <source>
        <strain>WB4</strain>
    </source>
</reference>
<dbReference type="KEGG" id="ppn:Palpr_0295"/>
<dbReference type="HOGENOM" id="CLU_2480482_0_0_10"/>